<keyword evidence="4" id="KW-1185">Reference proteome</keyword>
<dbReference type="Pfam" id="PF04957">
    <property type="entry name" value="RMF"/>
    <property type="match status" value="1"/>
</dbReference>
<proteinExistence type="predicted"/>
<dbReference type="EMBL" id="LYMM01000014">
    <property type="protein sequence ID" value="PNU06077.1"/>
    <property type="molecule type" value="Genomic_DNA"/>
</dbReference>
<organism evidence="3 4">
    <name type="scientific">Novosphingobium guangzhouense</name>
    <dbReference type="NCBI Taxonomy" id="1850347"/>
    <lineage>
        <taxon>Bacteria</taxon>
        <taxon>Pseudomonadati</taxon>
        <taxon>Pseudomonadota</taxon>
        <taxon>Alphaproteobacteria</taxon>
        <taxon>Sphingomonadales</taxon>
        <taxon>Sphingomonadaceae</taxon>
        <taxon>Novosphingobium</taxon>
    </lineage>
</organism>
<sequence length="74" mass="8333">MLQCNISANQEAFLKEFSMIRHLGFVAARRGEPTSANPYRTYLERIAWIGGYSEGRVSQAFGTMLASCDTARKR</sequence>
<evidence type="ECO:0000313" key="3">
    <source>
        <dbReference type="EMBL" id="PNU06077.1"/>
    </source>
</evidence>
<keyword evidence="2" id="KW-0810">Translation regulation</keyword>
<dbReference type="AlphaFoldDB" id="A0A2K2G4W1"/>
<gene>
    <name evidence="3" type="ORF">A8V01_13545</name>
</gene>
<evidence type="ECO:0000313" key="4">
    <source>
        <dbReference type="Proteomes" id="UP000236327"/>
    </source>
</evidence>
<dbReference type="InterPro" id="IPR007040">
    <property type="entry name" value="Ribosome_modulation_factor"/>
</dbReference>
<reference evidence="3 4" key="1">
    <citation type="submission" date="2016-05" db="EMBL/GenBank/DDBJ databases">
        <title>Complete genome sequence of Novosphingobium guangzhouense SA925(T).</title>
        <authorList>
            <person name="Sha S."/>
        </authorList>
    </citation>
    <scope>NUCLEOTIDE SEQUENCE [LARGE SCALE GENOMIC DNA]</scope>
    <source>
        <strain evidence="3 4">SA925</strain>
    </source>
</reference>
<dbReference type="InterPro" id="IPR023200">
    <property type="entry name" value="RMF_sf"/>
</dbReference>
<keyword evidence="1" id="KW-0963">Cytoplasm</keyword>
<dbReference type="GO" id="GO:0006417">
    <property type="term" value="P:regulation of translation"/>
    <property type="evidence" value="ECO:0007669"/>
    <property type="project" value="UniProtKB-KW"/>
</dbReference>
<protein>
    <submittedName>
        <fullName evidence="3">Uncharacterized protein</fullName>
    </submittedName>
</protein>
<comment type="caution">
    <text evidence="3">The sequence shown here is derived from an EMBL/GenBank/DDBJ whole genome shotgun (WGS) entry which is preliminary data.</text>
</comment>
<accession>A0A2K2G4W1</accession>
<name>A0A2K2G4W1_9SPHN</name>
<dbReference type="Gene3D" id="1.10.10.620">
    <property type="entry name" value="ribosome modulation factor like domain"/>
    <property type="match status" value="1"/>
</dbReference>
<dbReference type="Proteomes" id="UP000236327">
    <property type="component" value="Unassembled WGS sequence"/>
</dbReference>
<evidence type="ECO:0000256" key="2">
    <source>
        <dbReference type="ARBA" id="ARBA00022845"/>
    </source>
</evidence>
<evidence type="ECO:0000256" key="1">
    <source>
        <dbReference type="ARBA" id="ARBA00022490"/>
    </source>
</evidence>